<dbReference type="EMBL" id="BARS01026231">
    <property type="protein sequence ID" value="GAG12864.1"/>
    <property type="molecule type" value="Genomic_DNA"/>
</dbReference>
<feature type="non-terminal residue" evidence="2">
    <location>
        <position position="1"/>
    </location>
</feature>
<gene>
    <name evidence="2" type="ORF">S01H1_41360</name>
</gene>
<name>X0V3Z1_9ZZZZ</name>
<dbReference type="Gene3D" id="2.160.20.10">
    <property type="entry name" value="Single-stranded right-handed beta-helix, Pectin lyase-like"/>
    <property type="match status" value="1"/>
</dbReference>
<dbReference type="NCBIfam" id="NF041518">
    <property type="entry name" value="choice_anch_Q"/>
    <property type="match status" value="1"/>
</dbReference>
<dbReference type="InterPro" id="IPR022441">
    <property type="entry name" value="Para_beta_helix_rpt-2"/>
</dbReference>
<dbReference type="AlphaFoldDB" id="X0V3Z1"/>
<sequence length="227" mass="23936">TISGFSRGVYAFNGAHVRNCIIENNAWMGIYIWYAGGTCIENNVIRNNGTEQWHYALCLGGGDAAYVINNLVIGSIGDGVYAWTAGDPMYFINNTIVGNTERGLAILGDDEDLAYIVNNVIVGNGNAGIDTAGGVDTPTVNSNNVYGNVVNYDGGIFDPTGTNGNISAAPVFVNAGSGDYRISSTSPCRDAGWSGAPYLPAVDIRGEARIVGAEVDMGCYEWQPTDP</sequence>
<dbReference type="InterPro" id="IPR039448">
    <property type="entry name" value="Beta_helix"/>
</dbReference>
<evidence type="ECO:0000259" key="1">
    <source>
        <dbReference type="Pfam" id="PF13229"/>
    </source>
</evidence>
<dbReference type="InterPro" id="IPR011050">
    <property type="entry name" value="Pectin_lyase_fold/virulence"/>
</dbReference>
<proteinExistence type="predicted"/>
<dbReference type="InterPro" id="IPR006626">
    <property type="entry name" value="PbH1"/>
</dbReference>
<dbReference type="InterPro" id="IPR059226">
    <property type="entry name" value="Choice_anch_Q_dom"/>
</dbReference>
<reference evidence="2" key="1">
    <citation type="journal article" date="2014" name="Front. Microbiol.">
        <title>High frequency of phylogenetically diverse reductive dehalogenase-homologous genes in deep subseafloor sedimentary metagenomes.</title>
        <authorList>
            <person name="Kawai M."/>
            <person name="Futagami T."/>
            <person name="Toyoda A."/>
            <person name="Takaki Y."/>
            <person name="Nishi S."/>
            <person name="Hori S."/>
            <person name="Arai W."/>
            <person name="Tsubouchi T."/>
            <person name="Morono Y."/>
            <person name="Uchiyama I."/>
            <person name="Ito T."/>
            <person name="Fujiyama A."/>
            <person name="Inagaki F."/>
            <person name="Takami H."/>
        </authorList>
    </citation>
    <scope>NUCLEOTIDE SEQUENCE</scope>
    <source>
        <strain evidence="2">Expedition CK06-06</strain>
    </source>
</reference>
<organism evidence="2">
    <name type="scientific">marine sediment metagenome</name>
    <dbReference type="NCBI Taxonomy" id="412755"/>
    <lineage>
        <taxon>unclassified sequences</taxon>
        <taxon>metagenomes</taxon>
        <taxon>ecological metagenomes</taxon>
    </lineage>
</organism>
<dbReference type="Pfam" id="PF13229">
    <property type="entry name" value="Beta_helix"/>
    <property type="match status" value="1"/>
</dbReference>
<dbReference type="NCBIfam" id="TIGR03804">
    <property type="entry name" value="para_beta_helix"/>
    <property type="match status" value="1"/>
</dbReference>
<protein>
    <recommendedName>
        <fullName evidence="1">Right handed beta helix domain-containing protein</fullName>
    </recommendedName>
</protein>
<comment type="caution">
    <text evidence="2">The sequence shown here is derived from an EMBL/GenBank/DDBJ whole genome shotgun (WGS) entry which is preliminary data.</text>
</comment>
<dbReference type="SMART" id="SM00710">
    <property type="entry name" value="PbH1"/>
    <property type="match status" value="6"/>
</dbReference>
<dbReference type="SUPFAM" id="SSF51126">
    <property type="entry name" value="Pectin lyase-like"/>
    <property type="match status" value="1"/>
</dbReference>
<evidence type="ECO:0000313" key="2">
    <source>
        <dbReference type="EMBL" id="GAG12864.1"/>
    </source>
</evidence>
<feature type="domain" description="Right handed beta helix" evidence="1">
    <location>
        <begin position="6"/>
        <end position="145"/>
    </location>
</feature>
<dbReference type="InterPro" id="IPR012334">
    <property type="entry name" value="Pectin_lyas_fold"/>
</dbReference>
<accession>X0V3Z1</accession>